<reference evidence="2" key="1">
    <citation type="submission" date="2016-10" db="EMBL/GenBank/DDBJ databases">
        <authorList>
            <person name="Varghese N."/>
            <person name="Submissions S."/>
        </authorList>
    </citation>
    <scope>NUCLEOTIDE SEQUENCE [LARGE SCALE GENOMIC DNA]</scope>
    <source>
        <strain evidence="2">ATCC 25963</strain>
    </source>
</reference>
<name>A0A1I1SQX5_9BACT</name>
<dbReference type="InterPro" id="IPR049918">
    <property type="entry name" value="HxsD-rel"/>
</dbReference>
<dbReference type="AlphaFoldDB" id="A0A1I1SQX5"/>
<proteinExistence type="predicted"/>
<organism evidence="1 2">
    <name type="scientific">Nannocystis exedens</name>
    <dbReference type="NCBI Taxonomy" id="54"/>
    <lineage>
        <taxon>Bacteria</taxon>
        <taxon>Pseudomonadati</taxon>
        <taxon>Myxococcota</taxon>
        <taxon>Polyangia</taxon>
        <taxon>Nannocystales</taxon>
        <taxon>Nannocystaceae</taxon>
        <taxon>Nannocystis</taxon>
    </lineage>
</organism>
<dbReference type="RefSeq" id="WP_096333300.1">
    <property type="nucleotide sequence ID" value="NZ_FOMX01000002.1"/>
</dbReference>
<evidence type="ECO:0000313" key="1">
    <source>
        <dbReference type="EMBL" id="SFD48899.1"/>
    </source>
</evidence>
<sequence>MSDVHELRFSRQLYSGEAVDQAVKAFARFAAFDLEQTEDHWVVRMRPSDPNLARRLRGELGNHALGLTVQRGGAK</sequence>
<dbReference type="Proteomes" id="UP000199400">
    <property type="component" value="Unassembled WGS sequence"/>
</dbReference>
<keyword evidence="2" id="KW-1185">Reference proteome</keyword>
<evidence type="ECO:0000313" key="2">
    <source>
        <dbReference type="Proteomes" id="UP000199400"/>
    </source>
</evidence>
<accession>A0A1I1SQX5</accession>
<gene>
    <name evidence="1" type="ORF">SAMN02745121_00210</name>
</gene>
<protein>
    <submittedName>
        <fullName evidence="1">Uncharacterized protein</fullName>
    </submittedName>
</protein>
<dbReference type="STRING" id="54.SAMN02745121_00210"/>
<dbReference type="EMBL" id="FOMX01000002">
    <property type="protein sequence ID" value="SFD48899.1"/>
    <property type="molecule type" value="Genomic_DNA"/>
</dbReference>
<dbReference type="NCBIfam" id="NF038315">
    <property type="entry name" value="HxsD_rel"/>
    <property type="match status" value="1"/>
</dbReference>
<dbReference type="OrthoDB" id="5519247at2"/>